<dbReference type="STRING" id="1173111.SAMN05444955_11383"/>
<feature type="domain" description="EthD" evidence="1">
    <location>
        <begin position="9"/>
        <end position="88"/>
    </location>
</feature>
<accession>A0A1H8H8K5</accession>
<gene>
    <name evidence="2" type="ORF">SAMN05444955_11383</name>
</gene>
<name>A0A1H8H8K5_9BACL</name>
<dbReference type="Proteomes" id="UP000199695">
    <property type="component" value="Unassembled WGS sequence"/>
</dbReference>
<dbReference type="Gene3D" id="3.30.70.100">
    <property type="match status" value="1"/>
</dbReference>
<evidence type="ECO:0000313" key="3">
    <source>
        <dbReference type="Proteomes" id="UP000199695"/>
    </source>
</evidence>
<dbReference type="PANTHER" id="PTHR40260:SF2">
    <property type="entry name" value="BLR8190 PROTEIN"/>
    <property type="match status" value="1"/>
</dbReference>
<dbReference type="SUPFAM" id="SSF54909">
    <property type="entry name" value="Dimeric alpha+beta barrel"/>
    <property type="match status" value="1"/>
</dbReference>
<keyword evidence="3" id="KW-1185">Reference proteome</keyword>
<dbReference type="InterPro" id="IPR009799">
    <property type="entry name" value="EthD_dom"/>
</dbReference>
<dbReference type="GO" id="GO:0016491">
    <property type="term" value="F:oxidoreductase activity"/>
    <property type="evidence" value="ECO:0007669"/>
    <property type="project" value="InterPro"/>
</dbReference>
<protein>
    <recommendedName>
        <fullName evidence="1">EthD domain-containing protein</fullName>
    </recommendedName>
</protein>
<proteinExistence type="predicted"/>
<dbReference type="PANTHER" id="PTHR40260">
    <property type="entry name" value="BLR8190 PROTEIN"/>
    <property type="match status" value="1"/>
</dbReference>
<dbReference type="AlphaFoldDB" id="A0A1H8H8K5"/>
<dbReference type="InterPro" id="IPR011008">
    <property type="entry name" value="Dimeric_a/b-barrel"/>
</dbReference>
<reference evidence="2 3" key="1">
    <citation type="submission" date="2016-10" db="EMBL/GenBank/DDBJ databases">
        <authorList>
            <person name="de Groot N.N."/>
        </authorList>
    </citation>
    <scope>NUCLEOTIDE SEQUENCE [LARGE SCALE GENOMIC DNA]</scope>
    <source>
        <strain evidence="2 3">DSM 46701</strain>
    </source>
</reference>
<dbReference type="Pfam" id="PF07110">
    <property type="entry name" value="EthD"/>
    <property type="match status" value="1"/>
</dbReference>
<evidence type="ECO:0000313" key="2">
    <source>
        <dbReference type="EMBL" id="SEN52369.1"/>
    </source>
</evidence>
<dbReference type="OrthoDB" id="5294870at2"/>
<dbReference type="NCBIfam" id="TIGR02118">
    <property type="entry name" value="EthD family reductase"/>
    <property type="match status" value="1"/>
</dbReference>
<sequence>MVKLVALYKQPEDAKAFDEHYFQTHLPLANKMPGLIKATVTKYTGTPMGGESPYYLQADMYFENMEALQSAMASPEGKAAAKDLMGFAGKLVTMMVGEEVNGESQ</sequence>
<dbReference type="EMBL" id="FOCQ01000013">
    <property type="protein sequence ID" value="SEN52369.1"/>
    <property type="molecule type" value="Genomic_DNA"/>
</dbReference>
<organism evidence="2 3">
    <name type="scientific">Lihuaxuella thermophila</name>
    <dbReference type="NCBI Taxonomy" id="1173111"/>
    <lineage>
        <taxon>Bacteria</taxon>
        <taxon>Bacillati</taxon>
        <taxon>Bacillota</taxon>
        <taxon>Bacilli</taxon>
        <taxon>Bacillales</taxon>
        <taxon>Thermoactinomycetaceae</taxon>
        <taxon>Lihuaxuella</taxon>
    </lineage>
</organism>
<dbReference type="RefSeq" id="WP_089970700.1">
    <property type="nucleotide sequence ID" value="NZ_FOCQ01000013.1"/>
</dbReference>
<evidence type="ECO:0000259" key="1">
    <source>
        <dbReference type="Pfam" id="PF07110"/>
    </source>
</evidence>